<comment type="caution">
    <text evidence="3">The sequence shown here is derived from an EMBL/GenBank/DDBJ whole genome shotgun (WGS) entry which is preliminary data.</text>
</comment>
<dbReference type="SUPFAM" id="SSF52833">
    <property type="entry name" value="Thioredoxin-like"/>
    <property type="match status" value="1"/>
</dbReference>
<gene>
    <name evidence="3" type="ORF">FK220_014715</name>
</gene>
<dbReference type="InterPro" id="IPR000866">
    <property type="entry name" value="AhpC/TSA"/>
</dbReference>
<dbReference type="AlphaFoldDB" id="A0A967AWE6"/>
<name>A0A967AWE6_9FLAO</name>
<dbReference type="PANTHER" id="PTHR42852">
    <property type="entry name" value="THIOL:DISULFIDE INTERCHANGE PROTEIN DSBE"/>
    <property type="match status" value="1"/>
</dbReference>
<dbReference type="Proteomes" id="UP000707206">
    <property type="component" value="Unassembled WGS sequence"/>
</dbReference>
<dbReference type="PANTHER" id="PTHR42852:SF13">
    <property type="entry name" value="PROTEIN DIPZ"/>
    <property type="match status" value="1"/>
</dbReference>
<accession>A0A967AWE6</accession>
<reference evidence="3" key="2">
    <citation type="submission" date="2020-03" db="EMBL/GenBank/DDBJ databases">
        <title>Flavobacteriaceae bacterium strain TP-CH-4, a member of the family Flavobacteriaceae isolated from a deep-sea seamount.</title>
        <authorList>
            <person name="Zhang D.-C."/>
        </authorList>
    </citation>
    <scope>NUCLEOTIDE SEQUENCE</scope>
    <source>
        <strain evidence="3">TP-CH-4</strain>
    </source>
</reference>
<keyword evidence="4" id="KW-1185">Reference proteome</keyword>
<feature type="domain" description="Thioredoxin" evidence="2">
    <location>
        <begin position="305"/>
        <end position="441"/>
    </location>
</feature>
<reference evidence="3" key="1">
    <citation type="submission" date="2019-07" db="EMBL/GenBank/DDBJ databases">
        <authorList>
            <person name="De-Chao Zhang Q."/>
        </authorList>
    </citation>
    <scope>NUCLEOTIDE SEQUENCE</scope>
    <source>
        <strain evidence="3">TP-CH-4</strain>
    </source>
</reference>
<organism evidence="3 4">
    <name type="scientific">Pelagihabitans pacificus</name>
    <dbReference type="NCBI Taxonomy" id="2696054"/>
    <lineage>
        <taxon>Bacteria</taxon>
        <taxon>Pseudomonadati</taxon>
        <taxon>Bacteroidota</taxon>
        <taxon>Flavobacteriia</taxon>
        <taxon>Flavobacteriales</taxon>
        <taxon>Flavobacteriaceae</taxon>
        <taxon>Pelagihabitans</taxon>
    </lineage>
</organism>
<dbReference type="Gene3D" id="3.40.30.10">
    <property type="entry name" value="Glutaredoxin"/>
    <property type="match status" value="1"/>
</dbReference>
<sequence>MKNKMGLLLLLMVASLQSQRSISGTFSPAEDFSWLIAYRLTPSGQSYIADTAVNNGEFTMALPENAEKGMYRMVYAIPQDEYYFDLIYNGAQDIGLRFDEQQGVSFSNSKENSLFKDYFTDINALERQLIDYYTEGQKDAVAFNTIITKLKTLQTSYEARANGLYAYDFIAANSPYIPEKIEPVADYVKNRKQHYFDAIDFGNPVLQASGFLEDKAVNYILTALPYKALSPVEAATVMKKNVDTLKQKMRGLPIAYQFGMFHTVWKRTATNQFDEVSDYIFNNYLQRMAHSIEEMKILDGIALHNRLRLGAVAPEIEWVDGTEVKKLSTLQGANQYLLIFWSSTCSHCLRELPALHKELTNRKGLKVIAVGLEDEETSWKEESTKLDQFEHAIALGKWESTYARLYGIQETPTYFILDDQKRIVAKPTNDQEVISLLDGEK</sequence>
<dbReference type="InterPro" id="IPR013766">
    <property type="entry name" value="Thioredoxin_domain"/>
</dbReference>
<evidence type="ECO:0000313" key="3">
    <source>
        <dbReference type="EMBL" id="NHF60605.1"/>
    </source>
</evidence>
<evidence type="ECO:0000259" key="2">
    <source>
        <dbReference type="PROSITE" id="PS51352"/>
    </source>
</evidence>
<evidence type="ECO:0000256" key="1">
    <source>
        <dbReference type="SAM" id="SignalP"/>
    </source>
</evidence>
<evidence type="ECO:0000313" key="4">
    <source>
        <dbReference type="Proteomes" id="UP000707206"/>
    </source>
</evidence>
<dbReference type="RefSeq" id="WP_152575101.1">
    <property type="nucleotide sequence ID" value="NZ_VIKU02000004.1"/>
</dbReference>
<feature type="chain" id="PRO_5037052285" evidence="1">
    <location>
        <begin position="21"/>
        <end position="441"/>
    </location>
</feature>
<dbReference type="InterPro" id="IPR050553">
    <property type="entry name" value="Thioredoxin_ResA/DsbE_sf"/>
</dbReference>
<dbReference type="PROSITE" id="PS51352">
    <property type="entry name" value="THIOREDOXIN_2"/>
    <property type="match status" value="1"/>
</dbReference>
<dbReference type="InterPro" id="IPR036249">
    <property type="entry name" value="Thioredoxin-like_sf"/>
</dbReference>
<dbReference type="CDD" id="cd02966">
    <property type="entry name" value="TlpA_like_family"/>
    <property type="match status" value="1"/>
</dbReference>
<dbReference type="Pfam" id="PF00578">
    <property type="entry name" value="AhpC-TSA"/>
    <property type="match status" value="1"/>
</dbReference>
<feature type="signal peptide" evidence="1">
    <location>
        <begin position="1"/>
        <end position="20"/>
    </location>
</feature>
<keyword evidence="1" id="KW-0732">Signal</keyword>
<dbReference type="EMBL" id="VIKU02000004">
    <property type="protein sequence ID" value="NHF60605.1"/>
    <property type="molecule type" value="Genomic_DNA"/>
</dbReference>
<protein>
    <submittedName>
        <fullName evidence="3">TlpA family protein disulfide reductase</fullName>
    </submittedName>
</protein>
<proteinExistence type="predicted"/>